<dbReference type="SMART" id="SM01142">
    <property type="entry name" value="DSHCT"/>
    <property type="match status" value="1"/>
</dbReference>
<evidence type="ECO:0000313" key="7">
    <source>
        <dbReference type="Proteomes" id="UP000663825"/>
    </source>
</evidence>
<dbReference type="Pfam" id="PF08148">
    <property type="entry name" value="DSHCT"/>
    <property type="match status" value="1"/>
</dbReference>
<dbReference type="Proteomes" id="UP000663825">
    <property type="component" value="Unassembled WGS sequence"/>
</dbReference>
<feature type="domain" description="ATP-dependent RNA helicase Ski2/MTR4 C-terminal" evidence="5">
    <location>
        <begin position="211"/>
        <end position="298"/>
    </location>
</feature>
<evidence type="ECO:0000256" key="1">
    <source>
        <dbReference type="ARBA" id="ARBA00022741"/>
    </source>
</evidence>
<dbReference type="GO" id="GO:0005524">
    <property type="term" value="F:ATP binding"/>
    <property type="evidence" value="ECO:0007669"/>
    <property type="project" value="UniProtKB-KW"/>
</dbReference>
<dbReference type="Gene3D" id="2.40.30.300">
    <property type="match status" value="1"/>
</dbReference>
<comment type="caution">
    <text evidence="6">The sequence shown here is derived from an EMBL/GenBank/DDBJ whole genome shotgun (WGS) entry which is preliminary data.</text>
</comment>
<dbReference type="GO" id="GO:0000460">
    <property type="term" value="P:maturation of 5.8S rRNA"/>
    <property type="evidence" value="ECO:0007669"/>
    <property type="project" value="TreeGrafter"/>
</dbReference>
<dbReference type="Pfam" id="PF13234">
    <property type="entry name" value="MTR4_beta-barrel"/>
    <property type="match status" value="1"/>
</dbReference>
<reference evidence="6" key="1">
    <citation type="submission" date="2021-02" db="EMBL/GenBank/DDBJ databases">
        <authorList>
            <person name="Nowell W R."/>
        </authorList>
    </citation>
    <scope>NUCLEOTIDE SEQUENCE</scope>
</reference>
<dbReference type="Gene3D" id="1.10.3380.30">
    <property type="match status" value="1"/>
</dbReference>
<evidence type="ECO:0000256" key="4">
    <source>
        <dbReference type="ARBA" id="ARBA00022840"/>
    </source>
</evidence>
<keyword evidence="3" id="KW-0347">Helicase</keyword>
<dbReference type="GO" id="GO:0004386">
    <property type="term" value="F:helicase activity"/>
    <property type="evidence" value="ECO:0007669"/>
    <property type="project" value="UniProtKB-KW"/>
</dbReference>
<keyword evidence="2" id="KW-0378">Hydrolase</keyword>
<keyword evidence="4" id="KW-0067">ATP-binding</keyword>
<dbReference type="InterPro" id="IPR012961">
    <property type="entry name" value="Ski2/MTR4_C"/>
</dbReference>
<dbReference type="EMBL" id="CAJNXB010003765">
    <property type="protein sequence ID" value="CAF3336399.1"/>
    <property type="molecule type" value="Genomic_DNA"/>
</dbReference>
<dbReference type="InterPro" id="IPR025696">
    <property type="entry name" value="Beta-barrel_MTR4"/>
</dbReference>
<dbReference type="AlphaFoldDB" id="A0A817UIJ0"/>
<organism evidence="6 7">
    <name type="scientific">Rotaria socialis</name>
    <dbReference type="NCBI Taxonomy" id="392032"/>
    <lineage>
        <taxon>Eukaryota</taxon>
        <taxon>Metazoa</taxon>
        <taxon>Spiralia</taxon>
        <taxon>Gnathifera</taxon>
        <taxon>Rotifera</taxon>
        <taxon>Eurotatoria</taxon>
        <taxon>Bdelloidea</taxon>
        <taxon>Philodinida</taxon>
        <taxon>Philodinidae</taxon>
        <taxon>Rotaria</taxon>
    </lineage>
</organism>
<protein>
    <recommendedName>
        <fullName evidence="5">ATP-dependent RNA helicase Ski2/MTR4 C-terminal domain-containing protein</fullName>
    </recommendedName>
</protein>
<dbReference type="PANTHER" id="PTHR12131">
    <property type="entry name" value="ATP-DEPENDENT RNA AND DNA HELICASE"/>
    <property type="match status" value="1"/>
</dbReference>
<dbReference type="InterPro" id="IPR050699">
    <property type="entry name" value="RNA-DNA_Helicase"/>
</dbReference>
<gene>
    <name evidence="6" type="ORF">TIS948_LOCUS21920</name>
</gene>
<keyword evidence="1" id="KW-0547">Nucleotide-binding</keyword>
<dbReference type="OrthoDB" id="64767at2759"/>
<accession>A0A817UIJ0</accession>
<dbReference type="PANTHER" id="PTHR12131:SF7">
    <property type="entry name" value="EXOSOME RNA HELICASE MTR4"/>
    <property type="match status" value="1"/>
</dbReference>
<dbReference type="GO" id="GO:0016787">
    <property type="term" value="F:hydrolase activity"/>
    <property type="evidence" value="ECO:0007669"/>
    <property type="project" value="UniProtKB-KW"/>
</dbReference>
<evidence type="ECO:0000259" key="5">
    <source>
        <dbReference type="SMART" id="SM01142"/>
    </source>
</evidence>
<evidence type="ECO:0000313" key="6">
    <source>
        <dbReference type="EMBL" id="CAF3336399.1"/>
    </source>
</evidence>
<evidence type="ECO:0000256" key="3">
    <source>
        <dbReference type="ARBA" id="ARBA00022806"/>
    </source>
</evidence>
<name>A0A817UIJ0_9BILA</name>
<sequence length="298" mass="33992">MIEVKYGDLNFDWCVVLNFHKKAGEKPTYSIDVLAHLTTDSVLQKSTSDLQPCPLTEKGEMKAIPIQHTLIRDAIPIQHTLIRDVSAIRVYLPDDLRTKEARQSVLKSVQEIKRRHPLGLPLLDPIKDMDIKSKEMAACVKQYSTLQTRINEHPLTKTPELTYLYEQYERKANFERQVVEAKNDLKKAQSLLQIGDLKKFKRVLRRLGYCSSADVIDLKGRVACEIDTGDELVATELLFNGVFNDLTVSQACALLSCFVFQEKANEMPKLPQELSGPLRLMQETARRVARVSIERNQL</sequence>
<dbReference type="GO" id="GO:0005634">
    <property type="term" value="C:nucleus"/>
    <property type="evidence" value="ECO:0007669"/>
    <property type="project" value="TreeGrafter"/>
</dbReference>
<evidence type="ECO:0000256" key="2">
    <source>
        <dbReference type="ARBA" id="ARBA00022801"/>
    </source>
</evidence>
<proteinExistence type="predicted"/>